<dbReference type="AlphaFoldDB" id="A0A0F9WDP2"/>
<sequence length="93" mass="11371">MPTTEYKQERPKKKQKLINITLNIPNQYYDAIKILIGYNLTQSRSAFIRQSLKDFLKKYLPHYKDLEEFHKIIVHHPELEERRRHPKWRALSP</sequence>
<name>A0A0F9WDP2_9ZZZZ</name>
<reference evidence="1" key="1">
    <citation type="journal article" date="2015" name="Nature">
        <title>Complex archaea that bridge the gap between prokaryotes and eukaryotes.</title>
        <authorList>
            <person name="Spang A."/>
            <person name="Saw J.H."/>
            <person name="Jorgensen S.L."/>
            <person name="Zaremba-Niedzwiedzka K."/>
            <person name="Martijn J."/>
            <person name="Lind A.E."/>
            <person name="van Eijk R."/>
            <person name="Schleper C."/>
            <person name="Guy L."/>
            <person name="Ettema T.J."/>
        </authorList>
    </citation>
    <scope>NUCLEOTIDE SEQUENCE</scope>
</reference>
<gene>
    <name evidence="1" type="ORF">LCGC14_0371850</name>
</gene>
<protein>
    <recommendedName>
        <fullName evidence="2">Ribbon-helix-helix protein CopG domain-containing protein</fullName>
    </recommendedName>
</protein>
<evidence type="ECO:0000313" key="1">
    <source>
        <dbReference type="EMBL" id="KKN76333.1"/>
    </source>
</evidence>
<comment type="caution">
    <text evidence="1">The sequence shown here is derived from an EMBL/GenBank/DDBJ whole genome shotgun (WGS) entry which is preliminary data.</text>
</comment>
<proteinExistence type="predicted"/>
<evidence type="ECO:0008006" key="2">
    <source>
        <dbReference type="Google" id="ProtNLM"/>
    </source>
</evidence>
<dbReference type="EMBL" id="LAZR01000297">
    <property type="protein sequence ID" value="KKN76333.1"/>
    <property type="molecule type" value="Genomic_DNA"/>
</dbReference>
<accession>A0A0F9WDP2</accession>
<organism evidence="1">
    <name type="scientific">marine sediment metagenome</name>
    <dbReference type="NCBI Taxonomy" id="412755"/>
    <lineage>
        <taxon>unclassified sequences</taxon>
        <taxon>metagenomes</taxon>
        <taxon>ecological metagenomes</taxon>
    </lineage>
</organism>